<evidence type="ECO:0000313" key="2">
    <source>
        <dbReference type="EMBL" id="QDZ21321.1"/>
    </source>
</evidence>
<reference evidence="2 3" key="1">
    <citation type="submission" date="2018-07" db="EMBL/GenBank/DDBJ databases">
        <title>The complete nuclear genome of the prasinophyte Chloropicon primus (CCMP1205).</title>
        <authorList>
            <person name="Pombert J.-F."/>
            <person name="Otis C."/>
            <person name="Turmel M."/>
            <person name="Lemieux C."/>
        </authorList>
    </citation>
    <scope>NUCLEOTIDE SEQUENCE [LARGE SCALE GENOMIC DNA]</scope>
    <source>
        <strain evidence="2 3">CCMP1205</strain>
    </source>
</reference>
<evidence type="ECO:0000256" key="1">
    <source>
        <dbReference type="SAM" id="MobiDB-lite"/>
    </source>
</evidence>
<evidence type="ECO:0008006" key="4">
    <source>
        <dbReference type="Google" id="ProtNLM"/>
    </source>
</evidence>
<organism evidence="2 3">
    <name type="scientific">Chloropicon primus</name>
    <dbReference type="NCBI Taxonomy" id="1764295"/>
    <lineage>
        <taxon>Eukaryota</taxon>
        <taxon>Viridiplantae</taxon>
        <taxon>Chlorophyta</taxon>
        <taxon>Chloropicophyceae</taxon>
        <taxon>Chloropicales</taxon>
        <taxon>Chloropicaceae</taxon>
        <taxon>Chloropicon</taxon>
    </lineage>
</organism>
<sequence length="496" mass="53632">MEGGGAEEVDVVGDLDPLAAGGGGGNGTEEDAPVDAKAAKPRVSFMQIAASPTLARAAMVQSAGFAEDEGLVSAIASDPKEDYSGDVLGAVAAAVQRESKVDNVVARRMLERALLVRKTLEKCSKFLKDAARARYQCTLSATMASRSMLDYIARLNQQSQHQDDFEGANKGAESAGNGGGSRSGFSEVGHTFVRRLEQVIVPPPCIEEDPKCRQQLVAAHKLLELSRAIHSVVKDLESHNKTSPSASEILKLKDSAVTLGGLRDPWLAECEYNVLLRQALLANRERRGLLERMTELVEQKQVSVLHNAISAAEATVLREDQYFTKFDADWDKLALHEGERSSSVSETNQAGNSVDLLLEQRLVECAGGLFDDKRGDLIKVGVLEIQLATSTSSRSESGGGSASAWQTVRGCVTRSGNFCWFSGLIPTPNGLDGVLVPDAVINLKSLSVEPEEAPNFDLVESGSWGRTKRRYKFRAMNVEDSVDWILLFKEGHQSRS</sequence>
<dbReference type="EMBL" id="CP031038">
    <property type="protein sequence ID" value="QDZ21321.1"/>
    <property type="molecule type" value="Genomic_DNA"/>
</dbReference>
<protein>
    <recommendedName>
        <fullName evidence="4">PH domain-containing protein</fullName>
    </recommendedName>
</protein>
<evidence type="ECO:0000313" key="3">
    <source>
        <dbReference type="Proteomes" id="UP000316726"/>
    </source>
</evidence>
<dbReference type="AlphaFoldDB" id="A0A5B8MM31"/>
<keyword evidence="3" id="KW-1185">Reference proteome</keyword>
<gene>
    <name evidence="2" type="ORF">A3770_05p38390</name>
</gene>
<proteinExistence type="predicted"/>
<name>A0A5B8MM31_9CHLO</name>
<accession>A0A5B8MM31</accession>
<dbReference type="Proteomes" id="UP000316726">
    <property type="component" value="Chromosome 5"/>
</dbReference>
<feature type="compositionally biased region" description="Acidic residues" evidence="1">
    <location>
        <begin position="1"/>
        <end position="13"/>
    </location>
</feature>
<feature type="region of interest" description="Disordered" evidence="1">
    <location>
        <begin position="1"/>
        <end position="37"/>
    </location>
</feature>
<feature type="region of interest" description="Disordered" evidence="1">
    <location>
        <begin position="160"/>
        <end position="183"/>
    </location>
</feature>